<comment type="similarity">
    <text evidence="1">Belongs to the LysR transcriptional regulatory family.</text>
</comment>
<dbReference type="InterPro" id="IPR000847">
    <property type="entry name" value="LysR_HTH_N"/>
</dbReference>
<accession>A0A2U3N395</accession>
<dbReference type="AlphaFoldDB" id="A0A2U3N395"/>
<protein>
    <submittedName>
        <fullName evidence="6">Hca operon transcriptional activator</fullName>
    </submittedName>
</protein>
<dbReference type="GO" id="GO:0003700">
    <property type="term" value="F:DNA-binding transcription factor activity"/>
    <property type="evidence" value="ECO:0007669"/>
    <property type="project" value="InterPro"/>
</dbReference>
<dbReference type="FunFam" id="1.10.10.10:FF:000001">
    <property type="entry name" value="LysR family transcriptional regulator"/>
    <property type="match status" value="1"/>
</dbReference>
<keyword evidence="3" id="KW-0238">DNA-binding</keyword>
<dbReference type="SUPFAM" id="SSF46785">
    <property type="entry name" value="Winged helix' DNA-binding domain"/>
    <property type="match status" value="1"/>
</dbReference>
<evidence type="ECO:0000256" key="3">
    <source>
        <dbReference type="ARBA" id="ARBA00023125"/>
    </source>
</evidence>
<dbReference type="InParanoid" id="A0A2U3N395"/>
<dbReference type="FunCoup" id="A0A2U3N395">
    <property type="interactions" value="23"/>
</dbReference>
<dbReference type="PROSITE" id="PS50931">
    <property type="entry name" value="HTH_LYSR"/>
    <property type="match status" value="1"/>
</dbReference>
<evidence type="ECO:0000256" key="2">
    <source>
        <dbReference type="ARBA" id="ARBA00023015"/>
    </source>
</evidence>
<evidence type="ECO:0000259" key="5">
    <source>
        <dbReference type="PROSITE" id="PS50931"/>
    </source>
</evidence>
<dbReference type="InterPro" id="IPR036388">
    <property type="entry name" value="WH-like_DNA-bd_sf"/>
</dbReference>
<dbReference type="GO" id="GO:0003677">
    <property type="term" value="F:DNA binding"/>
    <property type="evidence" value="ECO:0007669"/>
    <property type="project" value="UniProtKB-KW"/>
</dbReference>
<dbReference type="Proteomes" id="UP000245974">
    <property type="component" value="Unassembled WGS sequence"/>
</dbReference>
<dbReference type="InterPro" id="IPR005119">
    <property type="entry name" value="LysR_subst-bd"/>
</dbReference>
<name>A0A2U3N395_9GAMM</name>
<proteinExistence type="inferred from homology"/>
<dbReference type="Gene3D" id="1.10.10.10">
    <property type="entry name" value="Winged helix-like DNA-binding domain superfamily/Winged helix DNA-binding domain"/>
    <property type="match status" value="1"/>
</dbReference>
<dbReference type="OrthoDB" id="5289754at2"/>
<organism evidence="6 7">
    <name type="scientific">Acinetobacter stercoris</name>
    <dbReference type="NCBI Taxonomy" id="2126983"/>
    <lineage>
        <taxon>Bacteria</taxon>
        <taxon>Pseudomonadati</taxon>
        <taxon>Pseudomonadota</taxon>
        <taxon>Gammaproteobacteria</taxon>
        <taxon>Moraxellales</taxon>
        <taxon>Moraxellaceae</taxon>
        <taxon>Acinetobacter</taxon>
    </lineage>
</organism>
<keyword evidence="4" id="KW-0804">Transcription</keyword>
<evidence type="ECO:0000313" key="6">
    <source>
        <dbReference type="EMBL" id="SPL72148.1"/>
    </source>
</evidence>
<evidence type="ECO:0000256" key="1">
    <source>
        <dbReference type="ARBA" id="ARBA00009437"/>
    </source>
</evidence>
<dbReference type="GO" id="GO:0032993">
    <property type="term" value="C:protein-DNA complex"/>
    <property type="evidence" value="ECO:0007669"/>
    <property type="project" value="TreeGrafter"/>
</dbReference>
<sequence>MELRHLRYFVAVAEELNFTKAAQRMCTVQPSLSQQIKDLENEVGVQLLVRTNRKVSVTEEGKAFLKEALLSIEHAEKAVHDARQLANANRDQLNIGFVPVAEMKIFPYIMPSIRAEYPQVKINFHSLKDVDQFIALEKGDIDIGFARYVEENEKFGSVQIFKEPLALIVPKNSPAAAQNHVSIKSFDQQDFVMSDEISSPQLYKITKDFFTKAKLVPNVVQYSTNILLNVNLVGMGVGWSLVPAYVIPLLGDKIVVKNTVEPLPTIGLYANYRKDQKSEVIELILQKLKEQFYTDFFRETQV</sequence>
<dbReference type="InterPro" id="IPR036390">
    <property type="entry name" value="WH_DNA-bd_sf"/>
</dbReference>
<keyword evidence="2" id="KW-0805">Transcription regulation</keyword>
<dbReference type="PANTHER" id="PTHR30346:SF0">
    <property type="entry name" value="HCA OPERON TRANSCRIPTIONAL ACTIVATOR HCAR"/>
    <property type="match status" value="1"/>
</dbReference>
<feature type="domain" description="HTH lysR-type" evidence="5">
    <location>
        <begin position="1"/>
        <end position="58"/>
    </location>
</feature>
<evidence type="ECO:0000313" key="7">
    <source>
        <dbReference type="Proteomes" id="UP000245974"/>
    </source>
</evidence>
<dbReference type="RefSeq" id="WP_121975549.1">
    <property type="nucleotide sequence ID" value="NZ_OOGT01000224.1"/>
</dbReference>
<dbReference type="SUPFAM" id="SSF53850">
    <property type="entry name" value="Periplasmic binding protein-like II"/>
    <property type="match status" value="1"/>
</dbReference>
<dbReference type="PANTHER" id="PTHR30346">
    <property type="entry name" value="TRANSCRIPTIONAL DUAL REGULATOR HCAR-RELATED"/>
    <property type="match status" value="1"/>
</dbReference>
<dbReference type="EMBL" id="OOGT01000224">
    <property type="protein sequence ID" value="SPL72148.1"/>
    <property type="molecule type" value="Genomic_DNA"/>
</dbReference>
<reference evidence="7" key="1">
    <citation type="submission" date="2018-03" db="EMBL/GenBank/DDBJ databases">
        <authorList>
            <person name="Blom J."/>
        </authorList>
    </citation>
    <scope>NUCLEOTIDE SEQUENCE [LARGE SCALE GENOMIC DNA]</scope>
    <source>
        <strain evidence="7">KPC-SM-21</strain>
    </source>
</reference>
<dbReference type="Pfam" id="PF03466">
    <property type="entry name" value="LysR_substrate"/>
    <property type="match status" value="1"/>
</dbReference>
<dbReference type="Pfam" id="PF00126">
    <property type="entry name" value="HTH_1"/>
    <property type="match status" value="1"/>
</dbReference>
<keyword evidence="7" id="KW-1185">Reference proteome</keyword>
<evidence type="ECO:0000256" key="4">
    <source>
        <dbReference type="ARBA" id="ARBA00023163"/>
    </source>
</evidence>
<dbReference type="PRINTS" id="PR00039">
    <property type="entry name" value="HTHLYSR"/>
</dbReference>
<dbReference type="Gene3D" id="3.40.190.10">
    <property type="entry name" value="Periplasmic binding protein-like II"/>
    <property type="match status" value="2"/>
</dbReference>
<gene>
    <name evidence="6" type="primary">hcaR_4</name>
    <name evidence="6" type="ORF">KPC_3326</name>
</gene>